<comment type="caution">
    <text evidence="2">The sequence shown here is derived from an EMBL/GenBank/DDBJ whole genome shotgun (WGS) entry which is preliminary data.</text>
</comment>
<feature type="region of interest" description="Disordered" evidence="1">
    <location>
        <begin position="152"/>
        <end position="172"/>
    </location>
</feature>
<proteinExistence type="predicted"/>
<organism evidence="2 3">
    <name type="scientific">Cymbomonas tetramitiformis</name>
    <dbReference type="NCBI Taxonomy" id="36881"/>
    <lineage>
        <taxon>Eukaryota</taxon>
        <taxon>Viridiplantae</taxon>
        <taxon>Chlorophyta</taxon>
        <taxon>Pyramimonadophyceae</taxon>
        <taxon>Pyramimonadales</taxon>
        <taxon>Pyramimonadaceae</taxon>
        <taxon>Cymbomonas</taxon>
    </lineage>
</organism>
<evidence type="ECO:0000256" key="1">
    <source>
        <dbReference type="SAM" id="MobiDB-lite"/>
    </source>
</evidence>
<reference evidence="2 3" key="1">
    <citation type="journal article" date="2015" name="Genome Biol. Evol.">
        <title>Comparative Genomics of a Bacterivorous Green Alga Reveals Evolutionary Causalities and Consequences of Phago-Mixotrophic Mode of Nutrition.</title>
        <authorList>
            <person name="Burns J.A."/>
            <person name="Paasch A."/>
            <person name="Narechania A."/>
            <person name="Kim E."/>
        </authorList>
    </citation>
    <scope>NUCLEOTIDE SEQUENCE [LARGE SCALE GENOMIC DNA]</scope>
    <source>
        <strain evidence="2 3">PLY_AMNH</strain>
    </source>
</reference>
<accession>A0AAE0KSF6</accession>
<evidence type="ECO:0000313" key="2">
    <source>
        <dbReference type="EMBL" id="KAK3258755.1"/>
    </source>
</evidence>
<protein>
    <recommendedName>
        <fullName evidence="4">Chromo domain-containing protein</fullName>
    </recommendedName>
</protein>
<evidence type="ECO:0000313" key="3">
    <source>
        <dbReference type="Proteomes" id="UP001190700"/>
    </source>
</evidence>
<gene>
    <name evidence="2" type="ORF">CYMTET_32211</name>
</gene>
<dbReference type="EMBL" id="LGRX02019284">
    <property type="protein sequence ID" value="KAK3258755.1"/>
    <property type="molecule type" value="Genomic_DNA"/>
</dbReference>
<sequence length="172" mass="19971">MVRGKEVEEWEVRWTGYSEAHDQWRTRDKRERGAPLPQLRDFEAARLHMESQVRDEAVRRREQRGRRTAQAGQLFAQLISNPCDEMELLEASECDSEYPLPWEHRATLEGRTLALVTELSANALKLFQHPEFNGNQRLKTEDPPLIRSVKDRAEPEVSVGSVTGGKPFWDFQ</sequence>
<keyword evidence="3" id="KW-1185">Reference proteome</keyword>
<dbReference type="AlphaFoldDB" id="A0AAE0KSF6"/>
<evidence type="ECO:0008006" key="4">
    <source>
        <dbReference type="Google" id="ProtNLM"/>
    </source>
</evidence>
<name>A0AAE0KSF6_9CHLO</name>
<dbReference type="Proteomes" id="UP001190700">
    <property type="component" value="Unassembled WGS sequence"/>
</dbReference>